<dbReference type="PROSITE" id="PS50994">
    <property type="entry name" value="INTEGRASE"/>
    <property type="match status" value="1"/>
</dbReference>
<feature type="domain" description="Integrase catalytic" evidence="1">
    <location>
        <begin position="17"/>
        <end position="164"/>
    </location>
</feature>
<sequence length="164" mass="19006">MYCVKGKLTKQRKFEAARASKLLELIHTDIYGPFSTPSRGGQRYFISFIDAYSRYAYVYLLHNKFEALETFQTYQTEVEKELDRKITVVRSDRGGEDFGRMDRDGVNHGPFAEYLKEQGIVPQYTTPGTPEQNGLSERRNWTYQEAVRSMLSHSSLPEEFLGEP</sequence>
<keyword evidence="2" id="KW-0496">Mitochondrion</keyword>
<dbReference type="PANTHER" id="PTHR42648:SF28">
    <property type="entry name" value="TRANSPOSON-ENCODED PROTEIN WITH RIBONUCLEASE H-LIKE AND RETROVIRUS ZINC FINGER-LIKE DOMAINS"/>
    <property type="match status" value="1"/>
</dbReference>
<gene>
    <name evidence="2" type="ORF">ABT39_MTgene684</name>
</gene>
<dbReference type="InterPro" id="IPR001584">
    <property type="entry name" value="Integrase_cat-core"/>
</dbReference>
<dbReference type="Pfam" id="PF00665">
    <property type="entry name" value="rve"/>
    <property type="match status" value="1"/>
</dbReference>
<dbReference type="GO" id="GO:0003676">
    <property type="term" value="F:nucleic acid binding"/>
    <property type="evidence" value="ECO:0007669"/>
    <property type="project" value="InterPro"/>
</dbReference>
<organism evidence="2">
    <name type="scientific">Picea glauca</name>
    <name type="common">White spruce</name>
    <name type="synonym">Pinus glauca</name>
    <dbReference type="NCBI Taxonomy" id="3330"/>
    <lineage>
        <taxon>Eukaryota</taxon>
        <taxon>Viridiplantae</taxon>
        <taxon>Streptophyta</taxon>
        <taxon>Embryophyta</taxon>
        <taxon>Tracheophyta</taxon>
        <taxon>Spermatophyta</taxon>
        <taxon>Pinopsida</taxon>
        <taxon>Pinidae</taxon>
        <taxon>Conifers I</taxon>
        <taxon>Pinales</taxon>
        <taxon>Pinaceae</taxon>
        <taxon>Picea</taxon>
    </lineage>
</organism>
<dbReference type="EMBL" id="LKAM01000001">
    <property type="protein sequence ID" value="KUM50840.1"/>
    <property type="molecule type" value="Genomic_DNA"/>
</dbReference>
<dbReference type="InterPro" id="IPR039537">
    <property type="entry name" value="Retrotran_Ty1/copia-like"/>
</dbReference>
<comment type="caution">
    <text evidence="2">The sequence shown here is derived from an EMBL/GenBank/DDBJ whole genome shotgun (WGS) entry which is preliminary data.</text>
</comment>
<dbReference type="AlphaFoldDB" id="A0A117NJ11"/>
<dbReference type="GO" id="GO:0015074">
    <property type="term" value="P:DNA integration"/>
    <property type="evidence" value="ECO:0007669"/>
    <property type="project" value="InterPro"/>
</dbReference>
<geneLocation type="mitochondrion" evidence="2"/>
<dbReference type="SUPFAM" id="SSF53098">
    <property type="entry name" value="Ribonuclease H-like"/>
    <property type="match status" value="1"/>
</dbReference>
<dbReference type="InterPro" id="IPR012337">
    <property type="entry name" value="RNaseH-like_sf"/>
</dbReference>
<dbReference type="PANTHER" id="PTHR42648">
    <property type="entry name" value="TRANSPOSASE, PUTATIVE-RELATED"/>
    <property type="match status" value="1"/>
</dbReference>
<dbReference type="Gene3D" id="3.30.420.10">
    <property type="entry name" value="Ribonuclease H-like superfamily/Ribonuclease H"/>
    <property type="match status" value="1"/>
</dbReference>
<name>A0A117NJ11_PICGL</name>
<dbReference type="InterPro" id="IPR036397">
    <property type="entry name" value="RNaseH_sf"/>
</dbReference>
<evidence type="ECO:0000259" key="1">
    <source>
        <dbReference type="PROSITE" id="PS50994"/>
    </source>
</evidence>
<accession>A0A117NJ11</accession>
<reference evidence="2" key="1">
    <citation type="journal article" date="2015" name="Genome Biol. Evol.">
        <title>Organellar Genomes of White Spruce (Picea glauca): Assembly and Annotation.</title>
        <authorList>
            <person name="Jackman S.D."/>
            <person name="Warren R.L."/>
            <person name="Gibb E.A."/>
            <person name="Vandervalk B.P."/>
            <person name="Mohamadi H."/>
            <person name="Chu J."/>
            <person name="Raymond A."/>
            <person name="Pleasance S."/>
            <person name="Coope R."/>
            <person name="Wildung M.R."/>
            <person name="Ritland C.E."/>
            <person name="Bousquet J."/>
            <person name="Jones S.J."/>
            <person name="Bohlmann J."/>
            <person name="Birol I."/>
        </authorList>
    </citation>
    <scope>NUCLEOTIDE SEQUENCE [LARGE SCALE GENOMIC DNA]</scope>
    <source>
        <tissue evidence="2">Flushing bud</tissue>
    </source>
</reference>
<proteinExistence type="predicted"/>
<protein>
    <recommendedName>
        <fullName evidence="1">Integrase catalytic domain-containing protein</fullName>
    </recommendedName>
</protein>
<evidence type="ECO:0000313" key="2">
    <source>
        <dbReference type="EMBL" id="KUM50840.1"/>
    </source>
</evidence>